<proteinExistence type="predicted"/>
<evidence type="ECO:0000313" key="3">
    <source>
        <dbReference type="EMBL" id="KNC49566.1"/>
    </source>
</evidence>
<dbReference type="Pfam" id="PF00307">
    <property type="entry name" value="CH"/>
    <property type="match status" value="2"/>
</dbReference>
<protein>
    <submittedName>
        <fullName evidence="3">Cortexillin-1</fullName>
    </submittedName>
</protein>
<feature type="domain" description="Calponin-homology (CH)" evidence="2">
    <location>
        <begin position="85"/>
        <end position="190"/>
    </location>
</feature>
<dbReference type="eggNOG" id="KOG0035">
    <property type="taxonomic scope" value="Eukaryota"/>
</dbReference>
<dbReference type="InterPro" id="IPR036872">
    <property type="entry name" value="CH_dom_sf"/>
</dbReference>
<feature type="compositionally biased region" description="Low complexity" evidence="1">
    <location>
        <begin position="1"/>
        <end position="13"/>
    </location>
</feature>
<dbReference type="RefSeq" id="XP_013757675.1">
    <property type="nucleotide sequence ID" value="XM_013902221.1"/>
</dbReference>
<reference evidence="3 4" key="1">
    <citation type="submission" date="2010-05" db="EMBL/GenBank/DDBJ databases">
        <title>The Genome Sequence of Thecamonas trahens ATCC 50062.</title>
        <authorList>
            <consortium name="The Broad Institute Genome Sequencing Platform"/>
            <person name="Russ C."/>
            <person name="Cuomo C."/>
            <person name="Shea T."/>
            <person name="Young S.K."/>
            <person name="Zeng Q."/>
            <person name="Koehrsen M."/>
            <person name="Haas B."/>
            <person name="Borodovsky M."/>
            <person name="Guigo R."/>
            <person name="Alvarado L."/>
            <person name="Berlin A."/>
            <person name="Bochicchio J."/>
            <person name="Borenstein D."/>
            <person name="Chapman S."/>
            <person name="Chen Z."/>
            <person name="Freedman E."/>
            <person name="Gellesch M."/>
            <person name="Goldberg J."/>
            <person name="Griggs A."/>
            <person name="Gujja S."/>
            <person name="Heilman E."/>
            <person name="Heiman D."/>
            <person name="Hepburn T."/>
            <person name="Howarth C."/>
            <person name="Jen D."/>
            <person name="Larson L."/>
            <person name="Mehta T."/>
            <person name="Park D."/>
            <person name="Pearson M."/>
            <person name="Roberts A."/>
            <person name="Saif S."/>
            <person name="Shenoy N."/>
            <person name="Sisk P."/>
            <person name="Stolte C."/>
            <person name="Sykes S."/>
            <person name="Thomson T."/>
            <person name="Walk T."/>
            <person name="White J."/>
            <person name="Yandava C."/>
            <person name="Burger G."/>
            <person name="Gray M.W."/>
            <person name="Holland P.W.H."/>
            <person name="King N."/>
            <person name="Lang F.B.F."/>
            <person name="Roger A.J."/>
            <person name="Ruiz-Trillo I."/>
            <person name="Lander E."/>
            <person name="Nusbaum C."/>
        </authorList>
    </citation>
    <scope>NUCLEOTIDE SEQUENCE [LARGE SCALE GENOMIC DNA]</scope>
    <source>
        <strain evidence="3 4">ATCC 50062</strain>
    </source>
</reference>
<dbReference type="Gene3D" id="1.10.418.10">
    <property type="entry name" value="Calponin-like domain"/>
    <property type="match status" value="2"/>
</dbReference>
<keyword evidence="4" id="KW-1185">Reference proteome</keyword>
<evidence type="ECO:0000256" key="1">
    <source>
        <dbReference type="SAM" id="MobiDB-lite"/>
    </source>
</evidence>
<feature type="domain" description="Calponin-homology (CH)" evidence="2">
    <location>
        <begin position="197"/>
        <end position="308"/>
    </location>
</feature>
<dbReference type="OrthoDB" id="10017054at2759"/>
<dbReference type="OMA" id="ANHEAAY"/>
<sequence>MTKMAAADAGPSADGDEEEDDDPFKITDDMTEEEKMNIRYARIAAEQKAAREAEMRAMVSAAKKNVVEEASTVAQVDANEPMWVKQQKYAFAGWVNSILAEVGLHVQRDISKAFDDGLFLIPLAELLTEDYCAPHVKRPKFRIQKIQNVDLAMQLFRKHGFRGSYSNENLVDGNRELVLGFIFTLFVEFVGGDKSSRSKSDDILKWVQDHVNDKPQYDGVHVGDLSGSFKDGRAFGALLNALDNEYLDYGSAISADGHVANHEAAYDAAHNVLGVPKLLQAADMTAPDSDPDDKAVKMYLMLIRAAHAKRVADATARDSFAASLRDRLEAMDTGDLWRLYDGLCNHDGDCPECQCDLTPYFVFTRYPSKASTIKPLVEL</sequence>
<dbReference type="SUPFAM" id="SSF47576">
    <property type="entry name" value="Calponin-homology domain, CH-domain"/>
    <property type="match status" value="1"/>
</dbReference>
<dbReference type="InterPro" id="IPR001715">
    <property type="entry name" value="CH_dom"/>
</dbReference>
<dbReference type="GeneID" id="25564975"/>
<feature type="region of interest" description="Disordered" evidence="1">
    <location>
        <begin position="1"/>
        <end position="31"/>
    </location>
</feature>
<evidence type="ECO:0000313" key="4">
    <source>
        <dbReference type="Proteomes" id="UP000054408"/>
    </source>
</evidence>
<organism evidence="3 4">
    <name type="scientific">Thecamonas trahens ATCC 50062</name>
    <dbReference type="NCBI Taxonomy" id="461836"/>
    <lineage>
        <taxon>Eukaryota</taxon>
        <taxon>Apusozoa</taxon>
        <taxon>Apusomonadida</taxon>
        <taxon>Apusomonadidae</taxon>
        <taxon>Thecamonas</taxon>
    </lineage>
</organism>
<dbReference type="PANTHER" id="PTHR11915">
    <property type="entry name" value="SPECTRIN/FILAMIN RELATED CYTOSKELETAL PROTEIN"/>
    <property type="match status" value="1"/>
</dbReference>
<dbReference type="Proteomes" id="UP000054408">
    <property type="component" value="Unassembled WGS sequence"/>
</dbReference>
<dbReference type="PROSITE" id="PS50021">
    <property type="entry name" value="CH"/>
    <property type="match status" value="2"/>
</dbReference>
<gene>
    <name evidence="3" type="ORF">AMSG_05601</name>
</gene>
<accession>A0A0L0DBX3</accession>
<dbReference type="EMBL" id="GL349456">
    <property type="protein sequence ID" value="KNC49566.1"/>
    <property type="molecule type" value="Genomic_DNA"/>
</dbReference>
<dbReference type="STRING" id="461836.A0A0L0DBX3"/>
<dbReference type="AlphaFoldDB" id="A0A0L0DBX3"/>
<dbReference type="SMART" id="SM00033">
    <property type="entry name" value="CH"/>
    <property type="match status" value="2"/>
</dbReference>
<evidence type="ECO:0000259" key="2">
    <source>
        <dbReference type="PROSITE" id="PS50021"/>
    </source>
</evidence>
<name>A0A0L0DBX3_THETB</name>